<evidence type="ECO:0000313" key="3">
    <source>
        <dbReference type="Proteomes" id="UP000383932"/>
    </source>
</evidence>
<feature type="region of interest" description="Disordered" evidence="1">
    <location>
        <begin position="125"/>
        <end position="166"/>
    </location>
</feature>
<dbReference type="EMBL" id="SSOP01000345">
    <property type="protein sequence ID" value="KAB5588927.1"/>
    <property type="molecule type" value="Genomic_DNA"/>
</dbReference>
<accession>A0A5N5QC26</accession>
<dbReference type="AlphaFoldDB" id="A0A5N5QC26"/>
<feature type="compositionally biased region" description="Polar residues" evidence="1">
    <location>
        <begin position="125"/>
        <end position="143"/>
    </location>
</feature>
<gene>
    <name evidence="2" type="ORF">CTheo_7626</name>
</gene>
<dbReference type="Proteomes" id="UP000383932">
    <property type="component" value="Unassembled WGS sequence"/>
</dbReference>
<name>A0A5N5QC26_9AGAM</name>
<organism evidence="2 3">
    <name type="scientific">Ceratobasidium theobromae</name>
    <dbReference type="NCBI Taxonomy" id="1582974"/>
    <lineage>
        <taxon>Eukaryota</taxon>
        <taxon>Fungi</taxon>
        <taxon>Dikarya</taxon>
        <taxon>Basidiomycota</taxon>
        <taxon>Agaricomycotina</taxon>
        <taxon>Agaricomycetes</taxon>
        <taxon>Cantharellales</taxon>
        <taxon>Ceratobasidiaceae</taxon>
        <taxon>Ceratobasidium</taxon>
    </lineage>
</organism>
<comment type="caution">
    <text evidence="2">The sequence shown here is derived from an EMBL/GenBank/DDBJ whole genome shotgun (WGS) entry which is preliminary data.</text>
</comment>
<keyword evidence="3" id="KW-1185">Reference proteome</keyword>
<protein>
    <submittedName>
        <fullName evidence="2">Uncharacterized protein</fullName>
    </submittedName>
</protein>
<reference evidence="2 3" key="1">
    <citation type="journal article" date="2019" name="Fungal Biol. Biotechnol.">
        <title>Draft genome sequence of fastidious pathogen Ceratobasidium theobromae, which causes vascular-streak dieback in Theobroma cacao.</title>
        <authorList>
            <person name="Ali S.S."/>
            <person name="Asman A."/>
            <person name="Shao J."/>
            <person name="Firmansyah A.P."/>
            <person name="Susilo A.W."/>
            <person name="Rosmana A."/>
            <person name="McMahon P."/>
            <person name="Junaid M."/>
            <person name="Guest D."/>
            <person name="Kheng T.Y."/>
            <person name="Meinhardt L.W."/>
            <person name="Bailey B.A."/>
        </authorList>
    </citation>
    <scope>NUCLEOTIDE SEQUENCE [LARGE SCALE GENOMIC DNA]</scope>
    <source>
        <strain evidence="2 3">CT2</strain>
    </source>
</reference>
<evidence type="ECO:0000313" key="2">
    <source>
        <dbReference type="EMBL" id="KAB5588927.1"/>
    </source>
</evidence>
<proteinExistence type="predicted"/>
<sequence length="166" mass="18313">MKKRWQQEAQECDYPRDSMTFERQSATGDQRKTLKKAILAAQVQTNPPKRKLTALEADQQCPGFADEINVLAHNISPGKCRRHDTVTFEFKGFPPAEEAYDGAGMADLTHGWLFSVDHTSVPAPANNSSFGEFTHSSESQDIDASTPPLIATGGETTHVRRRKPGA</sequence>
<evidence type="ECO:0000256" key="1">
    <source>
        <dbReference type="SAM" id="MobiDB-lite"/>
    </source>
</evidence>